<dbReference type="EMBL" id="CAJOBP010003697">
    <property type="protein sequence ID" value="CAF4415272.1"/>
    <property type="molecule type" value="Genomic_DNA"/>
</dbReference>
<proteinExistence type="predicted"/>
<keyword evidence="1" id="KW-0677">Repeat</keyword>
<dbReference type="Gene3D" id="1.25.40.20">
    <property type="entry name" value="Ankyrin repeat-containing domain"/>
    <property type="match status" value="1"/>
</dbReference>
<evidence type="ECO:0000313" key="4">
    <source>
        <dbReference type="EMBL" id="CAF4415272.1"/>
    </source>
</evidence>
<evidence type="ECO:0000313" key="5">
    <source>
        <dbReference type="EMBL" id="CAF4489789.1"/>
    </source>
</evidence>
<dbReference type="SUPFAM" id="SSF48403">
    <property type="entry name" value="Ankyrin repeat"/>
    <property type="match status" value="1"/>
</dbReference>
<gene>
    <name evidence="5" type="ORF">HFQ381_LOCUS26934</name>
    <name evidence="6" type="ORF">TSG867_LOCUS27504</name>
    <name evidence="4" type="ORF">UJA718_LOCUS20139</name>
</gene>
<dbReference type="PROSITE" id="PS50088">
    <property type="entry name" value="ANK_REPEAT"/>
    <property type="match status" value="1"/>
</dbReference>
<dbReference type="AlphaFoldDB" id="A0A820Q0B2"/>
<dbReference type="PROSITE" id="PS50297">
    <property type="entry name" value="ANK_REP_REGION"/>
    <property type="match status" value="1"/>
</dbReference>
<feature type="repeat" description="ANK" evidence="3">
    <location>
        <begin position="141"/>
        <end position="173"/>
    </location>
</feature>
<dbReference type="Proteomes" id="UP000663862">
    <property type="component" value="Unassembled WGS sequence"/>
</dbReference>
<dbReference type="SMART" id="SM00248">
    <property type="entry name" value="ANK"/>
    <property type="match status" value="5"/>
</dbReference>
<evidence type="ECO:0000256" key="2">
    <source>
        <dbReference type="ARBA" id="ARBA00023043"/>
    </source>
</evidence>
<keyword evidence="7" id="KW-1185">Reference proteome</keyword>
<dbReference type="Proteomes" id="UP000663873">
    <property type="component" value="Unassembled WGS sequence"/>
</dbReference>
<evidence type="ECO:0000256" key="3">
    <source>
        <dbReference type="PROSITE-ProRule" id="PRU00023"/>
    </source>
</evidence>
<organism evidence="4 7">
    <name type="scientific">Rotaria socialis</name>
    <dbReference type="NCBI Taxonomy" id="392032"/>
    <lineage>
        <taxon>Eukaryota</taxon>
        <taxon>Metazoa</taxon>
        <taxon>Spiralia</taxon>
        <taxon>Gnathifera</taxon>
        <taxon>Rotifera</taxon>
        <taxon>Eurotatoria</taxon>
        <taxon>Bdelloidea</taxon>
        <taxon>Philodinida</taxon>
        <taxon>Philodinidae</taxon>
        <taxon>Rotaria</taxon>
    </lineage>
</organism>
<dbReference type="InterPro" id="IPR036770">
    <property type="entry name" value="Ankyrin_rpt-contain_sf"/>
</dbReference>
<dbReference type="EMBL" id="CAJOBO010003351">
    <property type="protein sequence ID" value="CAF4489789.1"/>
    <property type="molecule type" value="Genomic_DNA"/>
</dbReference>
<protein>
    <submittedName>
        <fullName evidence="4">Uncharacterized protein</fullName>
    </submittedName>
</protein>
<evidence type="ECO:0000313" key="6">
    <source>
        <dbReference type="EMBL" id="CAF4595808.1"/>
    </source>
</evidence>
<evidence type="ECO:0000313" key="7">
    <source>
        <dbReference type="Proteomes" id="UP000663873"/>
    </source>
</evidence>
<comment type="caution">
    <text evidence="4">The sequence shown here is derived from an EMBL/GenBank/DDBJ whole genome shotgun (WGS) entry which is preliminary data.</text>
</comment>
<name>A0A820Q0B2_9BILA</name>
<accession>A0A820Q0B2</accession>
<dbReference type="EMBL" id="CAJOBQ010003148">
    <property type="protein sequence ID" value="CAF4595808.1"/>
    <property type="molecule type" value="Genomic_DNA"/>
</dbReference>
<evidence type="ECO:0000256" key="1">
    <source>
        <dbReference type="ARBA" id="ARBA00022737"/>
    </source>
</evidence>
<keyword evidence="2 3" id="KW-0040">ANK repeat</keyword>
<dbReference type="Proteomes" id="UP000663851">
    <property type="component" value="Unassembled WGS sequence"/>
</dbReference>
<dbReference type="PANTHER" id="PTHR24198">
    <property type="entry name" value="ANKYRIN REPEAT AND PROTEIN KINASE DOMAIN-CONTAINING PROTEIN"/>
    <property type="match status" value="1"/>
</dbReference>
<dbReference type="PANTHER" id="PTHR24198:SF165">
    <property type="entry name" value="ANKYRIN REPEAT-CONTAINING PROTEIN-RELATED"/>
    <property type="match status" value="1"/>
</dbReference>
<dbReference type="Pfam" id="PF12796">
    <property type="entry name" value="Ank_2"/>
    <property type="match status" value="1"/>
</dbReference>
<dbReference type="InterPro" id="IPR002110">
    <property type="entry name" value="Ankyrin_rpt"/>
</dbReference>
<sequence length="498" mass="56432">MLAALHRHDGLVRLILTCSHTVIELEGSLYNSERELVERVTALWCALDRSHFTVACTLIDLGRADVNHGPYCPFLIDACRKGRLDIVHFLIENGYADVNQTATNDANKASSLILSAQYDHTNIAAYLLDKDAGIEYRTYVEQDTALTVAAREGHLAIIKLLCSAGASITVKNHNRKTPMMLVAAREAFEAIDFLLEYMHDETTFDDLELIASSYLAHNNTITLDDRQRMVRLLRKSLEQRLLFHVPKTVAQSVAVYDFQIECQAIAERDHIQHNNDRLCLEALLICERILLFRKEELLFEPLFKRRVMMLVQNNQFDRCFHLNLNLFHLISNNQQSVMKIVDPSFYGSKSYVKKQLTTTQGRNLLHLSVNLEKTYDISYRLTNIMPVLSSLVVEVNSQICQEVSQYGRCSSNSACGCLHMEGASNIGICGFQWVTCSDLVPCEETNNYCGQSDHICVHHPRCHERPLCFPVSMMDAKLCPPMNGKQTSTNSSKVSYTS</sequence>
<reference evidence="4" key="1">
    <citation type="submission" date="2021-02" db="EMBL/GenBank/DDBJ databases">
        <authorList>
            <person name="Nowell W R."/>
        </authorList>
    </citation>
    <scope>NUCLEOTIDE SEQUENCE</scope>
</reference>